<protein>
    <submittedName>
        <fullName evidence="3">5,10-methylene tetrahydromethanopterin reductase</fullName>
    </submittedName>
</protein>
<dbReference type="Proteomes" id="UP000031057">
    <property type="component" value="Unassembled WGS sequence"/>
</dbReference>
<organism evidence="3 4">
    <name type="scientific">Novosphingobium malaysiense</name>
    <dbReference type="NCBI Taxonomy" id="1348853"/>
    <lineage>
        <taxon>Bacteria</taxon>
        <taxon>Pseudomonadati</taxon>
        <taxon>Pseudomonadota</taxon>
        <taxon>Alphaproteobacteria</taxon>
        <taxon>Sphingomonadales</taxon>
        <taxon>Sphingomonadaceae</taxon>
        <taxon>Novosphingobium</taxon>
    </lineage>
</organism>
<accession>A0A0B1ZL57</accession>
<dbReference type="STRING" id="1348853.LK12_18295"/>
<dbReference type="Pfam" id="PF00296">
    <property type="entry name" value="Bac_luciferase"/>
    <property type="match status" value="1"/>
</dbReference>
<sequence length="345" mass="37185">MKLGLDLAYSGARLALPVDRILKAEALGFDSVWTAEAYGSDAFSPLAYVAALTKRIRLGTGIAQLAARPPASCAMTAQTIEELAGRGRIIVGLGVSGPQIVEGWYGQPWGKPAARIRDYVAIMRKVWRRDAPVEHHGPEITLPYCGPDATGLGKPLKSILHGNPDIPILLGTATPGNIRLTGEIADGWLSMHLTPQTVKPKLALLEEGLARRDDGRTLASFELVANTRIELTDDIHAALASAKPTVALYVGGMGAKRKNFHKDAMVERGFGAEAERIQELFLAGRKDEAIAAVPDEYIDEAALIGPEARIAERFARWRDSGITLLRLINPDDTAMECIARIASRG</sequence>
<evidence type="ECO:0000313" key="3">
    <source>
        <dbReference type="EMBL" id="KHK90049.1"/>
    </source>
</evidence>
<dbReference type="InterPro" id="IPR036661">
    <property type="entry name" value="Luciferase-like_sf"/>
</dbReference>
<gene>
    <name evidence="3" type="ORF">LK12_18295</name>
</gene>
<dbReference type="GO" id="GO:0016705">
    <property type="term" value="F:oxidoreductase activity, acting on paired donors, with incorporation or reduction of molecular oxygen"/>
    <property type="evidence" value="ECO:0007669"/>
    <property type="project" value="InterPro"/>
</dbReference>
<dbReference type="InterPro" id="IPR019951">
    <property type="entry name" value="F420_OxRdatse_Rv3520c_pred"/>
</dbReference>
<proteinExistence type="predicted"/>
<evidence type="ECO:0000256" key="1">
    <source>
        <dbReference type="ARBA" id="ARBA00023002"/>
    </source>
</evidence>
<evidence type="ECO:0000313" key="4">
    <source>
        <dbReference type="Proteomes" id="UP000031057"/>
    </source>
</evidence>
<dbReference type="PANTHER" id="PTHR43244:SF1">
    <property type="entry name" value="5,10-METHYLENETETRAHYDROMETHANOPTERIN REDUCTASE"/>
    <property type="match status" value="1"/>
</dbReference>
<dbReference type="InterPro" id="IPR011251">
    <property type="entry name" value="Luciferase-like_dom"/>
</dbReference>
<feature type="domain" description="Luciferase-like" evidence="2">
    <location>
        <begin position="13"/>
        <end position="323"/>
    </location>
</feature>
<name>A0A0B1ZL57_9SPHN</name>
<dbReference type="NCBIfam" id="TIGR03559">
    <property type="entry name" value="F420_Rv3520c"/>
    <property type="match status" value="1"/>
</dbReference>
<dbReference type="CDD" id="cd01097">
    <property type="entry name" value="Tetrahydromethanopterin_reductase"/>
    <property type="match status" value="1"/>
</dbReference>
<reference evidence="3 4" key="1">
    <citation type="submission" date="2014-10" db="EMBL/GenBank/DDBJ databases">
        <title>Genome sequence of Novosphingobium malaysiense MUSC 273(T).</title>
        <authorList>
            <person name="Lee L.-H."/>
        </authorList>
    </citation>
    <scope>NUCLEOTIDE SEQUENCE [LARGE SCALE GENOMIC DNA]</scope>
    <source>
        <strain evidence="3 4">MUSC 273</strain>
    </source>
</reference>
<comment type="caution">
    <text evidence="3">The sequence shown here is derived from an EMBL/GenBank/DDBJ whole genome shotgun (WGS) entry which is preliminary data.</text>
</comment>
<dbReference type="AlphaFoldDB" id="A0A0B1ZL57"/>
<dbReference type="Gene3D" id="3.20.20.30">
    <property type="entry name" value="Luciferase-like domain"/>
    <property type="match status" value="1"/>
</dbReference>
<dbReference type="PANTHER" id="PTHR43244">
    <property type="match status" value="1"/>
</dbReference>
<keyword evidence="1" id="KW-0560">Oxidoreductase</keyword>
<dbReference type="SUPFAM" id="SSF51679">
    <property type="entry name" value="Bacterial luciferase-like"/>
    <property type="match status" value="1"/>
</dbReference>
<dbReference type="OrthoDB" id="7239898at2"/>
<dbReference type="EMBL" id="JTDI01000006">
    <property type="protein sequence ID" value="KHK90049.1"/>
    <property type="molecule type" value="Genomic_DNA"/>
</dbReference>
<keyword evidence="4" id="KW-1185">Reference proteome</keyword>
<dbReference type="InterPro" id="IPR050564">
    <property type="entry name" value="F420-G6PD/mer"/>
</dbReference>
<evidence type="ECO:0000259" key="2">
    <source>
        <dbReference type="Pfam" id="PF00296"/>
    </source>
</evidence>